<dbReference type="SUPFAM" id="SSF53474">
    <property type="entry name" value="alpha/beta-Hydrolases"/>
    <property type="match status" value="1"/>
</dbReference>
<dbReference type="Proteomes" id="UP000246005">
    <property type="component" value="Unassembled WGS sequence"/>
</dbReference>
<evidence type="ECO:0000313" key="2">
    <source>
        <dbReference type="EMBL" id="PWK86343.1"/>
    </source>
</evidence>
<gene>
    <name evidence="2" type="ORF">C8D88_105386</name>
</gene>
<dbReference type="InterPro" id="IPR050471">
    <property type="entry name" value="AB_hydrolase"/>
</dbReference>
<evidence type="ECO:0000313" key="3">
    <source>
        <dbReference type="Proteomes" id="UP000246005"/>
    </source>
</evidence>
<protein>
    <submittedName>
        <fullName evidence="2">Pimeloyl-ACP methyl ester carboxylesterase</fullName>
    </submittedName>
</protein>
<name>A0A316I1X1_9PSEU</name>
<dbReference type="AlphaFoldDB" id="A0A316I1X1"/>
<dbReference type="GO" id="GO:0003824">
    <property type="term" value="F:catalytic activity"/>
    <property type="evidence" value="ECO:0007669"/>
    <property type="project" value="UniProtKB-ARBA"/>
</dbReference>
<dbReference type="Pfam" id="PF00561">
    <property type="entry name" value="Abhydrolase_1"/>
    <property type="match status" value="1"/>
</dbReference>
<dbReference type="EMBL" id="QGHB01000005">
    <property type="protein sequence ID" value="PWK86343.1"/>
    <property type="molecule type" value="Genomic_DNA"/>
</dbReference>
<dbReference type="RefSeq" id="WP_109637696.1">
    <property type="nucleotide sequence ID" value="NZ_QGHB01000005.1"/>
</dbReference>
<evidence type="ECO:0000259" key="1">
    <source>
        <dbReference type="Pfam" id="PF00561"/>
    </source>
</evidence>
<accession>A0A316I1X1</accession>
<dbReference type="PRINTS" id="PR00111">
    <property type="entry name" value="ABHYDROLASE"/>
</dbReference>
<dbReference type="PANTHER" id="PTHR43433">
    <property type="entry name" value="HYDROLASE, ALPHA/BETA FOLD FAMILY PROTEIN"/>
    <property type="match status" value="1"/>
</dbReference>
<feature type="domain" description="AB hydrolase-1" evidence="1">
    <location>
        <begin position="46"/>
        <end position="141"/>
    </location>
</feature>
<organism evidence="2 3">
    <name type="scientific">Lentzea atacamensis</name>
    <dbReference type="NCBI Taxonomy" id="531938"/>
    <lineage>
        <taxon>Bacteria</taxon>
        <taxon>Bacillati</taxon>
        <taxon>Actinomycetota</taxon>
        <taxon>Actinomycetes</taxon>
        <taxon>Pseudonocardiales</taxon>
        <taxon>Pseudonocardiaceae</taxon>
        <taxon>Lentzea</taxon>
    </lineage>
</organism>
<proteinExistence type="predicted"/>
<reference evidence="2 3" key="1">
    <citation type="submission" date="2018-05" db="EMBL/GenBank/DDBJ databases">
        <title>Genomic Encyclopedia of Type Strains, Phase IV (KMG-IV): sequencing the most valuable type-strain genomes for metagenomic binning, comparative biology and taxonomic classification.</title>
        <authorList>
            <person name="Goeker M."/>
        </authorList>
    </citation>
    <scope>NUCLEOTIDE SEQUENCE [LARGE SCALE GENOMIC DNA]</scope>
    <source>
        <strain evidence="2 3">DSM 45480</strain>
    </source>
</reference>
<dbReference type="InterPro" id="IPR029058">
    <property type="entry name" value="AB_hydrolase_fold"/>
</dbReference>
<dbReference type="Gene3D" id="3.40.50.1820">
    <property type="entry name" value="alpha/beta hydrolase"/>
    <property type="match status" value="1"/>
</dbReference>
<dbReference type="InterPro" id="IPR000073">
    <property type="entry name" value="AB_hydrolase_1"/>
</dbReference>
<dbReference type="PANTHER" id="PTHR43433:SF10">
    <property type="entry name" value="AB HYDROLASE-1 DOMAIN-CONTAINING PROTEIN"/>
    <property type="match status" value="1"/>
</dbReference>
<sequence length="263" mass="29465">MQDQYVTRAGAKIAYELSGSGALLGYAHGVFLSRKAVRRLHLLDFDALAADRQLLTYDQRGHGHSTGRPVADDYRFENFTLDLLALLDELDIDEPIDFMGSSLGCDVALRAAIAEPDRFRSLVLIIPPVAWEEGPNQARRWYTDNAEIIESRGAAHWRQEWARREPLPIFADYPAFDLTPDIPDELLAPILRGIGESDLPAPDEIAALRHPALILTWDTDPLHPVSTAERLHELLPESTLHVSTTVPDVQTWTSRITGFLSRQ</sequence>
<comment type="caution">
    <text evidence="2">The sequence shown here is derived from an EMBL/GenBank/DDBJ whole genome shotgun (WGS) entry which is preliminary data.</text>
</comment>